<keyword evidence="8" id="KW-1185">Reference proteome</keyword>
<dbReference type="Pfam" id="PF02653">
    <property type="entry name" value="BPD_transp_2"/>
    <property type="match status" value="1"/>
</dbReference>
<dbReference type="AlphaFoldDB" id="A0A3N6X1Y5"/>
<dbReference type="OrthoDB" id="45037at2"/>
<evidence type="ECO:0000256" key="1">
    <source>
        <dbReference type="ARBA" id="ARBA00004651"/>
    </source>
</evidence>
<feature type="transmembrane region" description="Helical" evidence="6">
    <location>
        <begin position="232"/>
        <end position="260"/>
    </location>
</feature>
<dbReference type="PANTHER" id="PTHR47089">
    <property type="entry name" value="ABC TRANSPORTER, PERMEASE PROTEIN"/>
    <property type="match status" value="1"/>
</dbReference>
<keyword evidence="2" id="KW-1003">Cell membrane</keyword>
<organism evidence="7 8">
    <name type="scientific">Aeromicrobium camelliae</name>
    <dbReference type="NCBI Taxonomy" id="1538144"/>
    <lineage>
        <taxon>Bacteria</taxon>
        <taxon>Bacillati</taxon>
        <taxon>Actinomycetota</taxon>
        <taxon>Actinomycetes</taxon>
        <taxon>Propionibacteriales</taxon>
        <taxon>Nocardioidaceae</taxon>
        <taxon>Aeromicrobium</taxon>
    </lineage>
</organism>
<evidence type="ECO:0000313" key="8">
    <source>
        <dbReference type="Proteomes" id="UP000275225"/>
    </source>
</evidence>
<dbReference type="InterPro" id="IPR001851">
    <property type="entry name" value="ABC_transp_permease"/>
</dbReference>
<keyword evidence="5 6" id="KW-0472">Membrane</keyword>
<evidence type="ECO:0000256" key="6">
    <source>
        <dbReference type="SAM" id="Phobius"/>
    </source>
</evidence>
<protein>
    <submittedName>
        <fullName evidence="7">ABC transporter permease</fullName>
    </submittedName>
</protein>
<keyword evidence="3 6" id="KW-0812">Transmembrane</keyword>
<dbReference type="Proteomes" id="UP000275225">
    <property type="component" value="Unassembled WGS sequence"/>
</dbReference>
<feature type="transmembrane region" description="Helical" evidence="6">
    <location>
        <begin position="66"/>
        <end position="89"/>
    </location>
</feature>
<feature type="transmembrane region" description="Helical" evidence="6">
    <location>
        <begin position="12"/>
        <end position="31"/>
    </location>
</feature>
<name>A0A3N6X1Y5_9ACTN</name>
<evidence type="ECO:0000256" key="4">
    <source>
        <dbReference type="ARBA" id="ARBA00022989"/>
    </source>
</evidence>
<comment type="caution">
    <text evidence="7">The sequence shown here is derived from an EMBL/GenBank/DDBJ whole genome shotgun (WGS) entry which is preliminary data.</text>
</comment>
<dbReference type="PANTHER" id="PTHR47089:SF1">
    <property type="entry name" value="GUANOSINE ABC TRANSPORTER PERMEASE PROTEIN NUPP"/>
    <property type="match status" value="1"/>
</dbReference>
<comment type="subcellular location">
    <subcellularLocation>
        <location evidence="1">Cell membrane</location>
        <topology evidence="1">Multi-pass membrane protein</topology>
    </subcellularLocation>
</comment>
<proteinExistence type="predicted"/>
<feature type="transmembrane region" description="Helical" evidence="6">
    <location>
        <begin position="148"/>
        <end position="173"/>
    </location>
</feature>
<gene>
    <name evidence="7" type="ORF">EHW97_09280</name>
</gene>
<dbReference type="EMBL" id="RQJX01000011">
    <property type="protein sequence ID" value="RQN07738.1"/>
    <property type="molecule type" value="Genomic_DNA"/>
</dbReference>
<dbReference type="GO" id="GO:0022857">
    <property type="term" value="F:transmembrane transporter activity"/>
    <property type="evidence" value="ECO:0007669"/>
    <property type="project" value="InterPro"/>
</dbReference>
<reference evidence="7 8" key="1">
    <citation type="submission" date="2018-11" db="EMBL/GenBank/DDBJ databases">
        <authorList>
            <person name="Li F."/>
        </authorList>
    </citation>
    <scope>NUCLEOTIDE SEQUENCE [LARGE SCALE GENOMIC DNA]</scope>
    <source>
        <strain evidence="7 8">YS17T</strain>
    </source>
</reference>
<sequence length="321" mass="33950">MLSVPSNRDTIIIVNQASMIALSAFAAAICFRMGLFNIGVEGQYIVGACAGAFFAGSGIVPGPLNILATLIVAMLAGIVWAMIAAVLNVTRGVSEVISAIMLNYVALTLAGYLVKTYGERSGYTFTTPKIPPSSQPLGFGLFADAPDVWALAILAVIVGIGYSFLLGWTRFGFDLRTTGESRTAALANGIDPRRMVLIVMAISGAIAGLVWMPSFFGSTHTFGIPEYFQRGLGFTGLAVALLGRNTSLGIGFGSLLFAFLATQSNRLQSVGVARDVVEITQGIVVLMVVIAFEIARRIKVRREQERVARELEPATTTGASA</sequence>
<feature type="transmembrane region" description="Helical" evidence="6">
    <location>
        <begin position="96"/>
        <end position="114"/>
    </location>
</feature>
<evidence type="ECO:0000256" key="3">
    <source>
        <dbReference type="ARBA" id="ARBA00022692"/>
    </source>
</evidence>
<dbReference type="CDD" id="cd06580">
    <property type="entry name" value="TM_PBP1_transp_TpRbsC_like"/>
    <property type="match status" value="1"/>
</dbReference>
<accession>A0A3N6X1Y5</accession>
<feature type="transmembrane region" description="Helical" evidence="6">
    <location>
        <begin position="194"/>
        <end position="212"/>
    </location>
</feature>
<keyword evidence="4 6" id="KW-1133">Transmembrane helix</keyword>
<evidence type="ECO:0000313" key="7">
    <source>
        <dbReference type="EMBL" id="RQN07738.1"/>
    </source>
</evidence>
<evidence type="ECO:0000256" key="5">
    <source>
        <dbReference type="ARBA" id="ARBA00023136"/>
    </source>
</evidence>
<dbReference type="GO" id="GO:0005886">
    <property type="term" value="C:plasma membrane"/>
    <property type="evidence" value="ECO:0007669"/>
    <property type="project" value="UniProtKB-SubCell"/>
</dbReference>
<evidence type="ECO:0000256" key="2">
    <source>
        <dbReference type="ARBA" id="ARBA00022475"/>
    </source>
</evidence>
<feature type="transmembrane region" description="Helical" evidence="6">
    <location>
        <begin position="43"/>
        <end position="60"/>
    </location>
</feature>